<dbReference type="Gene3D" id="3.40.50.11540">
    <property type="entry name" value="NADH-ubiquinone oxidoreductase 51kDa subunit"/>
    <property type="match status" value="1"/>
</dbReference>
<protein>
    <submittedName>
        <fullName evidence="7">NADH dehydrogenase (Quinone), subunit F</fullName>
    </submittedName>
</protein>
<dbReference type="InterPro" id="IPR041921">
    <property type="entry name" value="NuoE_N"/>
</dbReference>
<comment type="similarity">
    <text evidence="1">Belongs to the complex I 51 kDa subunit family.</text>
</comment>
<sequence length="624" mass="68901">MATHPTDTKQDLEKILQEWDNPGQAVIPMFHYFMERENYVSPEALELIGQITGFSQSDLLGVGTFYQYFSFHKEGRHIIRVCLATPCVYCGGKGLLSALQKELGIGLDETTPDGVFSLKPAQCVGQCHEAPTLVIDTNIHNNVTPGEIPALLKQYREGKVSPQPAVPMGPPLVNEPVVFTGLKAKETLWIDRYESAGGYAMLREIMAAKDRTRIMNEIESSGLSGRGGGAFPMAPKLKNVMKNPKPHYVVANADEGEPGTFKDRYIMERDPHSFIEGMILASYAIDADAGYIYLREEYPHSYQILLKALDEARAKGYLGKNILGTGWDYDIRIYRGGGAYICGEDSSLLNSLEGKRGTPRNKPPRLSDIGLWKKPTDVNNVETFAAIPRILKEGGAWYKSLGDEKSAGTKLFCLSGNIRRPGIYEVPLGATLRHLIEELGGGVPEGRKFKAVLPAGSASSMLYPVQMDMALDYPTVKAAGAFLGAASLIVMDDSVCMVDLAFWMSGFYHHESCGQCTPCRDGTEDIHEVLQKIVMGEGELSHLEFIKSLGEYMRTASICGLGTSAPNIPISSIEHFEEEWREHILDHRCRTGICSMSRKKLVDFPVRRSRGLLADLPLFHPQEG</sequence>
<dbReference type="InterPro" id="IPR019575">
    <property type="entry name" value="Nuop51_4Fe4S-bd"/>
</dbReference>
<dbReference type="PANTHER" id="PTHR43578">
    <property type="entry name" value="NADH-QUINONE OXIDOREDUCTASE SUBUNIT F"/>
    <property type="match status" value="1"/>
</dbReference>
<keyword evidence="2" id="KW-0004">4Fe-4S</keyword>
<evidence type="ECO:0000256" key="5">
    <source>
        <dbReference type="ARBA" id="ARBA00023014"/>
    </source>
</evidence>
<dbReference type="Pfam" id="PF01257">
    <property type="entry name" value="2Fe-2S_thioredx"/>
    <property type="match status" value="1"/>
</dbReference>
<dbReference type="Gene3D" id="3.10.20.600">
    <property type="match status" value="1"/>
</dbReference>
<evidence type="ECO:0000313" key="7">
    <source>
        <dbReference type="EMBL" id="EES53421.1"/>
    </source>
</evidence>
<dbReference type="InterPro" id="IPR036249">
    <property type="entry name" value="Thioredoxin-like_sf"/>
</dbReference>
<keyword evidence="4" id="KW-0408">Iron</keyword>
<proteinExistence type="inferred from homology"/>
<dbReference type="SUPFAM" id="SSF142984">
    <property type="entry name" value="Nqo1 middle domain-like"/>
    <property type="match status" value="1"/>
</dbReference>
<dbReference type="GO" id="GO:0046872">
    <property type="term" value="F:metal ion binding"/>
    <property type="evidence" value="ECO:0007669"/>
    <property type="project" value="UniProtKB-KW"/>
</dbReference>
<feature type="domain" description="NADH-ubiquinone oxidoreductase 51kDa subunit iron-sulphur binding" evidence="6">
    <location>
        <begin position="498"/>
        <end position="543"/>
    </location>
</feature>
<dbReference type="SUPFAM" id="SSF140490">
    <property type="entry name" value="Nqo1C-terminal domain-like"/>
    <property type="match status" value="1"/>
</dbReference>
<dbReference type="Pfam" id="PF01512">
    <property type="entry name" value="Complex1_51K"/>
    <property type="match status" value="1"/>
</dbReference>
<dbReference type="GO" id="GO:0051539">
    <property type="term" value="F:4 iron, 4 sulfur cluster binding"/>
    <property type="evidence" value="ECO:0007669"/>
    <property type="project" value="UniProtKB-KW"/>
</dbReference>
<dbReference type="AlphaFoldDB" id="C6HV47"/>
<dbReference type="Gene3D" id="1.10.10.1590">
    <property type="entry name" value="NADH-quinone oxidoreductase subunit E"/>
    <property type="match status" value="1"/>
</dbReference>
<dbReference type="InterPro" id="IPR037207">
    <property type="entry name" value="Nuop51_4Fe4S-bd_sf"/>
</dbReference>
<keyword evidence="5" id="KW-0411">Iron-sulfur</keyword>
<organism evidence="7 8">
    <name type="scientific">Leptospirillum ferrodiazotrophum</name>
    <dbReference type="NCBI Taxonomy" id="412449"/>
    <lineage>
        <taxon>Bacteria</taxon>
        <taxon>Pseudomonadati</taxon>
        <taxon>Nitrospirota</taxon>
        <taxon>Nitrospiria</taxon>
        <taxon>Nitrospirales</taxon>
        <taxon>Nitrospiraceae</taxon>
        <taxon>Leptospirillum</taxon>
    </lineage>
</organism>
<accession>C6HV47</accession>
<dbReference type="SMART" id="SM00928">
    <property type="entry name" value="NADH_4Fe-4S"/>
    <property type="match status" value="1"/>
</dbReference>
<dbReference type="InterPro" id="IPR011538">
    <property type="entry name" value="Nuo51_FMN-bd"/>
</dbReference>
<dbReference type="EMBL" id="GG693862">
    <property type="protein sequence ID" value="EES53421.1"/>
    <property type="molecule type" value="Genomic_DNA"/>
</dbReference>
<dbReference type="GO" id="GO:0008137">
    <property type="term" value="F:NADH dehydrogenase (ubiquinone) activity"/>
    <property type="evidence" value="ECO:0007669"/>
    <property type="project" value="InterPro"/>
</dbReference>
<evidence type="ECO:0000256" key="3">
    <source>
        <dbReference type="ARBA" id="ARBA00022723"/>
    </source>
</evidence>
<evidence type="ECO:0000256" key="4">
    <source>
        <dbReference type="ARBA" id="ARBA00023004"/>
    </source>
</evidence>
<dbReference type="Proteomes" id="UP000009374">
    <property type="component" value="Unassembled WGS sequence"/>
</dbReference>
<evidence type="ECO:0000256" key="1">
    <source>
        <dbReference type="ARBA" id="ARBA00007523"/>
    </source>
</evidence>
<dbReference type="GO" id="GO:0010181">
    <property type="term" value="F:FMN binding"/>
    <property type="evidence" value="ECO:0007669"/>
    <property type="project" value="InterPro"/>
</dbReference>
<dbReference type="SUPFAM" id="SSF52833">
    <property type="entry name" value="Thioredoxin-like"/>
    <property type="match status" value="1"/>
</dbReference>
<dbReference type="PANTHER" id="PTHR43578:SF3">
    <property type="entry name" value="NADH-QUINONE OXIDOREDUCTASE SUBUNIT F"/>
    <property type="match status" value="1"/>
</dbReference>
<name>C6HV47_9BACT</name>
<keyword evidence="8" id="KW-1185">Reference proteome</keyword>
<dbReference type="NCBIfam" id="NF010120">
    <property type="entry name" value="PRK13596.1"/>
    <property type="match status" value="1"/>
</dbReference>
<dbReference type="Gene3D" id="3.40.30.10">
    <property type="entry name" value="Glutaredoxin"/>
    <property type="match status" value="1"/>
</dbReference>
<dbReference type="FunFam" id="3.40.50.11540:FF:000001">
    <property type="entry name" value="NADH dehydrogenase [ubiquinone] flavoprotein 1, mitochondrial"/>
    <property type="match status" value="1"/>
</dbReference>
<dbReference type="PROSITE" id="PS00645">
    <property type="entry name" value="COMPLEX1_51K_2"/>
    <property type="match status" value="1"/>
</dbReference>
<evidence type="ECO:0000256" key="2">
    <source>
        <dbReference type="ARBA" id="ARBA00022485"/>
    </source>
</evidence>
<dbReference type="InterPro" id="IPR019554">
    <property type="entry name" value="Soluble_ligand-bd"/>
</dbReference>
<keyword evidence="3" id="KW-0479">Metal-binding</keyword>
<dbReference type="InterPro" id="IPR001949">
    <property type="entry name" value="NADH-UbQ_OxRdtase_51kDa_CS"/>
</dbReference>
<reference evidence="7 8" key="1">
    <citation type="journal article" date="2009" name="Appl. Environ. Microbiol.">
        <title>Community genomic and proteomic analyses of chemoautotrophic iron-oxidizing "Leptospirillum rubarum" (Group II) and "Leptospirillum ferrodiazotrophum" (Group III) bacteria in acid mine drainage biofilms.</title>
        <authorList>
            <person name="Goltsman D.S."/>
            <person name="Denef V.J."/>
            <person name="Singer S.W."/>
            <person name="VerBerkmoes N.C."/>
            <person name="Lefsrud M."/>
            <person name="Mueller R.S."/>
            <person name="Dick G.J."/>
            <person name="Sun C.L."/>
            <person name="Wheeler K.E."/>
            <person name="Zemla A."/>
            <person name="Baker B.J."/>
            <person name="Hauser L."/>
            <person name="Land M."/>
            <person name="Shah M.B."/>
            <person name="Thelen M.P."/>
            <person name="Hettich R.L."/>
            <person name="Banfield J.F."/>
        </authorList>
    </citation>
    <scope>NUCLEOTIDE SEQUENCE [LARGE SCALE GENOMIC DNA]</scope>
</reference>
<dbReference type="SUPFAM" id="SSF142019">
    <property type="entry name" value="Nqo1 FMN-binding domain-like"/>
    <property type="match status" value="1"/>
</dbReference>
<evidence type="ECO:0000313" key="8">
    <source>
        <dbReference type="Proteomes" id="UP000009374"/>
    </source>
</evidence>
<dbReference type="InterPro" id="IPR037225">
    <property type="entry name" value="Nuo51_FMN-bd_sf"/>
</dbReference>
<gene>
    <name evidence="7" type="ORF">UBAL3_78920012</name>
</gene>
<dbReference type="InterPro" id="IPR042128">
    <property type="entry name" value="NuoE_dom"/>
</dbReference>
<dbReference type="Pfam" id="PF10531">
    <property type="entry name" value="SLBB"/>
    <property type="match status" value="1"/>
</dbReference>
<dbReference type="FunFam" id="1.20.1440.230:FF:000001">
    <property type="entry name" value="Mitochondrial NADH dehydrogenase flavoprotein 1"/>
    <property type="match status" value="1"/>
</dbReference>
<dbReference type="CDD" id="cd03064">
    <property type="entry name" value="TRX_Fd_NuoE"/>
    <property type="match status" value="1"/>
</dbReference>
<dbReference type="Gene3D" id="1.20.1440.230">
    <property type="entry name" value="NADH-ubiquinone oxidoreductase 51kDa subunit, iron-sulphur binding domain"/>
    <property type="match status" value="1"/>
</dbReference>
<evidence type="ECO:0000259" key="6">
    <source>
        <dbReference type="SMART" id="SM00928"/>
    </source>
</evidence>
<dbReference type="Pfam" id="PF10589">
    <property type="entry name" value="NADH_4Fe-4S"/>
    <property type="match status" value="1"/>
</dbReference>